<keyword evidence="4 6" id="KW-1133">Transmembrane helix</keyword>
<feature type="domain" description="EamA" evidence="7">
    <location>
        <begin position="11"/>
        <end position="148"/>
    </location>
</feature>
<dbReference type="GO" id="GO:0022857">
    <property type="term" value="F:transmembrane transporter activity"/>
    <property type="evidence" value="ECO:0007669"/>
    <property type="project" value="InterPro"/>
</dbReference>
<keyword evidence="3 6" id="KW-0812">Transmembrane</keyword>
<name>D5AEC8_PICSI</name>
<feature type="transmembrane region" description="Helical" evidence="6">
    <location>
        <begin position="69"/>
        <end position="93"/>
    </location>
</feature>
<dbReference type="InterPro" id="IPR037185">
    <property type="entry name" value="EmrE-like"/>
</dbReference>
<evidence type="ECO:0000256" key="1">
    <source>
        <dbReference type="ARBA" id="ARBA00004141"/>
    </source>
</evidence>
<evidence type="ECO:0000256" key="3">
    <source>
        <dbReference type="ARBA" id="ARBA00022692"/>
    </source>
</evidence>
<feature type="transmembrane region" description="Helical" evidence="6">
    <location>
        <begin position="261"/>
        <end position="279"/>
    </location>
</feature>
<dbReference type="SUPFAM" id="SSF103481">
    <property type="entry name" value="Multidrug resistance efflux transporter EmrE"/>
    <property type="match status" value="2"/>
</dbReference>
<evidence type="ECO:0000256" key="5">
    <source>
        <dbReference type="ARBA" id="ARBA00023136"/>
    </source>
</evidence>
<dbReference type="PANTHER" id="PTHR31218">
    <property type="entry name" value="WAT1-RELATED PROTEIN"/>
    <property type="match status" value="1"/>
</dbReference>
<evidence type="ECO:0000256" key="4">
    <source>
        <dbReference type="ARBA" id="ARBA00022989"/>
    </source>
</evidence>
<feature type="transmembrane region" description="Helical" evidence="6">
    <location>
        <begin position="314"/>
        <end position="332"/>
    </location>
</feature>
<evidence type="ECO:0000313" key="8">
    <source>
        <dbReference type="EMBL" id="ADE77897.1"/>
    </source>
</evidence>
<proteinExistence type="evidence at transcript level"/>
<evidence type="ECO:0000256" key="6">
    <source>
        <dbReference type="RuleBase" id="RU363077"/>
    </source>
</evidence>
<sequence>MAADGWKAHAALALVQVNYGGYHVITKLALTVGMNQVVFCVFRDLLALSLLGPIAYFKEKRIRPPITRRLLQSFFFLGLTGIFGNQLLFIMGLNYTSPTYAAAIQPAIPVFTFMLAAIMGTESVNLNAIDGKVKVGGTLLCIFGAVFMAIFRGPAILGQAYMDFLAQGETTAKPQPEPVGWLATGLMEMGLETWHVGIICLIGNCMCMAAYLALQAPVLVRYPASLSLTAYSYLFGTCLMVLTGVVAANDSSDWVLARSEITSVIYAGVVASAINYGLLTWSNKVLGPALVALYNPLQPLASAILSRIFLGSPIYLGSIIGGTCIIGGLYLVTWARKKGERHTTASRRTFATAAYYDEDLPHSGGDPLLKSSYQRNQIYSGPSLPVSRSWSEPYKP</sequence>
<keyword evidence="5 6" id="KW-0472">Membrane</keyword>
<feature type="transmembrane region" description="Helical" evidence="6">
    <location>
        <begin position="194"/>
        <end position="214"/>
    </location>
</feature>
<dbReference type="Pfam" id="PF00892">
    <property type="entry name" value="EamA"/>
    <property type="match status" value="2"/>
</dbReference>
<evidence type="ECO:0000256" key="2">
    <source>
        <dbReference type="ARBA" id="ARBA00007635"/>
    </source>
</evidence>
<dbReference type="GO" id="GO:0016020">
    <property type="term" value="C:membrane"/>
    <property type="evidence" value="ECO:0007669"/>
    <property type="project" value="UniProtKB-SubCell"/>
</dbReference>
<dbReference type="EMBL" id="BT124661">
    <property type="protein sequence ID" value="ADE77897.1"/>
    <property type="molecule type" value="mRNA"/>
</dbReference>
<dbReference type="InterPro" id="IPR030184">
    <property type="entry name" value="WAT1-related"/>
</dbReference>
<feature type="transmembrane region" description="Helical" evidence="6">
    <location>
        <begin position="133"/>
        <end position="151"/>
    </location>
</feature>
<feature type="domain" description="EamA" evidence="7">
    <location>
        <begin position="196"/>
        <end position="333"/>
    </location>
</feature>
<comment type="subcellular location">
    <subcellularLocation>
        <location evidence="1 6">Membrane</location>
        <topology evidence="1 6">Multi-pass membrane protein</topology>
    </subcellularLocation>
</comment>
<feature type="transmembrane region" description="Helical" evidence="6">
    <location>
        <begin position="36"/>
        <end position="57"/>
    </location>
</feature>
<feature type="transmembrane region" description="Helical" evidence="6">
    <location>
        <begin position="286"/>
        <end position="308"/>
    </location>
</feature>
<comment type="similarity">
    <text evidence="2 6">Belongs to the drug/metabolite transporter (DMT) superfamily. Plant drug/metabolite exporter (P-DME) (TC 2.A.7.4) family.</text>
</comment>
<feature type="transmembrane region" description="Helical" evidence="6">
    <location>
        <begin position="99"/>
        <end position="121"/>
    </location>
</feature>
<dbReference type="InterPro" id="IPR000620">
    <property type="entry name" value="EamA_dom"/>
</dbReference>
<dbReference type="AlphaFoldDB" id="D5AEC8"/>
<reference evidence="8" key="1">
    <citation type="submission" date="2010-04" db="EMBL/GenBank/DDBJ databases">
        <authorList>
            <person name="Reid K.E."/>
            <person name="Liao N."/>
            <person name="Chan S."/>
            <person name="Docking R."/>
            <person name="Taylor G."/>
            <person name="Moore R."/>
            <person name="Mayo M."/>
            <person name="Munro S."/>
            <person name="King J."/>
            <person name="Yanchuk A."/>
            <person name="Holt R."/>
            <person name="Jones S."/>
            <person name="Marra M."/>
            <person name="Ritland C.E."/>
            <person name="Ritland K."/>
            <person name="Bohlmann J."/>
        </authorList>
    </citation>
    <scope>NUCLEOTIDE SEQUENCE</scope>
    <source>
        <tissue evidence="8">Bud</tissue>
    </source>
</reference>
<protein>
    <recommendedName>
        <fullName evidence="6">WAT1-related protein</fullName>
    </recommendedName>
</protein>
<dbReference type="OMA" id="MVGVQFI"/>
<organism evidence="8">
    <name type="scientific">Picea sitchensis</name>
    <name type="common">Sitka spruce</name>
    <name type="synonym">Pinus sitchensis</name>
    <dbReference type="NCBI Taxonomy" id="3332"/>
    <lineage>
        <taxon>Eukaryota</taxon>
        <taxon>Viridiplantae</taxon>
        <taxon>Streptophyta</taxon>
        <taxon>Embryophyta</taxon>
        <taxon>Tracheophyta</taxon>
        <taxon>Spermatophyta</taxon>
        <taxon>Pinopsida</taxon>
        <taxon>Pinidae</taxon>
        <taxon>Conifers I</taxon>
        <taxon>Pinales</taxon>
        <taxon>Pinaceae</taxon>
        <taxon>Picea</taxon>
    </lineage>
</organism>
<feature type="transmembrane region" description="Helical" evidence="6">
    <location>
        <begin position="226"/>
        <end position="249"/>
    </location>
</feature>
<evidence type="ECO:0000259" key="7">
    <source>
        <dbReference type="Pfam" id="PF00892"/>
    </source>
</evidence>
<accession>D5AEC8</accession>